<sequence length="525" mass="58908">AEGLEEAEVEEIPEDTEEEASEETSEMEEDFTPAEGLEEAEAEEIPEDTEEEASEEVSEMEEDFTPAEGLEEAEVEEIPEDTEEEASEEVSEMEEDFTPAEGLEEAEVEEIPEDTEEEAFEMNETGEDGGIPVKVLKPNGDTSTYVPEYDEEISALDKGIENAKQPYLDEAKEIADEYNRIIEDSEMENEDKISSLEMEKNRLTSLKDQWQEESSEWYEEKDRLQKMKSQQTIDDMQENESVDISSDELNSFSDKIKNFWEDDTEDNAYVSDNTNKIHDVNNQAKDIRSPKSIEGMDANEPNVDVFPLEKTNQTINNIELDDGSEQKIFDHPDRLLNELPYSQGINEFDKEGTCALANLGSWLEIGGSRNVENDIVKYASTHMDMYGNALCSESGGVLPENIPVIWKQFGVDAYLDGSKNLEHIAEAVESGKAVSVGVNAGKLYESDNIENIDLNDCYGDGGANHAIGVMSCARDAITCNLTHFYINDTGRDLARDACRKVKVVDFLQAFNVKRGVAIISKKPIW</sequence>
<reference evidence="3 4" key="1">
    <citation type="submission" date="2024-04" db="EMBL/GenBank/DDBJ databases">
        <title>Human intestinal bacterial collection.</title>
        <authorList>
            <person name="Pauvert C."/>
            <person name="Hitch T.C.A."/>
            <person name="Clavel T."/>
        </authorList>
    </citation>
    <scope>NUCLEOTIDE SEQUENCE [LARGE SCALE GENOMIC DNA]</scope>
    <source>
        <strain evidence="3 4">CLA-AA-H141</strain>
    </source>
</reference>
<accession>A0ABV1EJM7</accession>
<comment type="caution">
    <text evidence="3">The sequence shown here is derived from an EMBL/GenBank/DDBJ whole genome shotgun (WGS) entry which is preliminary data.</text>
</comment>
<keyword evidence="4" id="KW-1185">Reference proteome</keyword>
<organism evidence="3 4">
    <name type="scientific">Coprococcus ammoniilyticus</name>
    <dbReference type="NCBI Taxonomy" id="2981785"/>
    <lineage>
        <taxon>Bacteria</taxon>
        <taxon>Bacillati</taxon>
        <taxon>Bacillota</taxon>
        <taxon>Clostridia</taxon>
        <taxon>Lachnospirales</taxon>
        <taxon>Lachnospiraceae</taxon>
        <taxon>Coprococcus</taxon>
    </lineage>
</organism>
<protein>
    <recommendedName>
        <fullName evidence="5">Peptidase C39-like domain-containing protein</fullName>
    </recommendedName>
</protein>
<evidence type="ECO:0000256" key="1">
    <source>
        <dbReference type="SAM" id="Coils"/>
    </source>
</evidence>
<evidence type="ECO:0000313" key="3">
    <source>
        <dbReference type="EMBL" id="MEQ2454775.1"/>
    </source>
</evidence>
<dbReference type="EMBL" id="JBBNFM010000012">
    <property type="protein sequence ID" value="MEQ2454775.1"/>
    <property type="molecule type" value="Genomic_DNA"/>
</dbReference>
<feature type="region of interest" description="Disordered" evidence="2">
    <location>
        <begin position="1"/>
        <end position="116"/>
    </location>
</feature>
<evidence type="ECO:0000313" key="4">
    <source>
        <dbReference type="Proteomes" id="UP001482186"/>
    </source>
</evidence>
<dbReference type="Proteomes" id="UP001482186">
    <property type="component" value="Unassembled WGS sequence"/>
</dbReference>
<gene>
    <name evidence="3" type="ORF">AAAT04_12085</name>
</gene>
<proteinExistence type="predicted"/>
<evidence type="ECO:0008006" key="5">
    <source>
        <dbReference type="Google" id="ProtNLM"/>
    </source>
</evidence>
<name>A0ABV1EJM7_9FIRM</name>
<feature type="non-terminal residue" evidence="3">
    <location>
        <position position="1"/>
    </location>
</feature>
<keyword evidence="1" id="KW-0175">Coiled coil</keyword>
<feature type="coiled-coil region" evidence="1">
    <location>
        <begin position="168"/>
        <end position="227"/>
    </location>
</feature>
<evidence type="ECO:0000256" key="2">
    <source>
        <dbReference type="SAM" id="MobiDB-lite"/>
    </source>
</evidence>